<dbReference type="Pfam" id="PF11734">
    <property type="entry name" value="TilS_C"/>
    <property type="match status" value="1"/>
</dbReference>
<evidence type="ECO:0000256" key="5">
    <source>
        <dbReference type="ARBA" id="ARBA00022741"/>
    </source>
</evidence>
<dbReference type="Gene3D" id="3.40.50.620">
    <property type="entry name" value="HUPs"/>
    <property type="match status" value="1"/>
</dbReference>
<feature type="domain" description="Lysidine-tRNA(Ile) synthetase C-terminal" evidence="9">
    <location>
        <begin position="362"/>
        <end position="434"/>
    </location>
</feature>
<dbReference type="Proteomes" id="UP000243887">
    <property type="component" value="Unassembled WGS sequence"/>
</dbReference>
<dbReference type="EMBL" id="FORU01000017">
    <property type="protein sequence ID" value="SFJ80388.1"/>
    <property type="molecule type" value="Genomic_DNA"/>
</dbReference>
<accession>A0A1I3U9Z3</accession>
<keyword evidence="11" id="KW-1185">Reference proteome</keyword>
<evidence type="ECO:0000256" key="7">
    <source>
        <dbReference type="ARBA" id="ARBA00048539"/>
    </source>
</evidence>
<sequence>MKAAFLKHIQGEFLEFQDSKLLVAVSGGIDSMVLLHLCHASNLNIQVAHCNFHLRGEDSNGDQEFVETFCYKHGITCFVQEFDTEDYALTKKVSIQIAARELRYQWFNDLLNEKSLDYVLTAHHLDDAMETFLINFTRGTGIEGLLGIPEKNNKILRPLLPFTREEIERYASVESIAWREDRTNAETKYVRNKIRKDVLPILKSLNTSFSQSFQNTLHYLEETSEMAKDASSLYFKEVVCVVGKESHFSIVRLKEIPNFRAYLHTWLKPYGFKAWKDIDALIDGETGKMIFGIEFVLLKNREFLILAPKSSINTDESVFTVDNLQSVNLPIGLEFKEVESSMELGKQPNVIFVDSEKLVFPLTLRKWKSGDVFYPIGMHGKKKLSKYFKDEKYSQIEKENTWLLCSENQIVWIVGSRMDERFKITNTTTKILKIKLNQ</sequence>
<dbReference type="CDD" id="cd01992">
    <property type="entry name" value="TilS_N"/>
    <property type="match status" value="1"/>
</dbReference>
<name>A0A1I3U9Z3_9FLAO</name>
<dbReference type="InterPro" id="IPR014729">
    <property type="entry name" value="Rossmann-like_a/b/a_fold"/>
</dbReference>
<dbReference type="InterPro" id="IPR011063">
    <property type="entry name" value="TilS/TtcA_N"/>
</dbReference>
<protein>
    <recommendedName>
        <fullName evidence="8">tRNA(Ile)-lysidine synthase</fullName>
        <ecNumber evidence="8">6.3.4.19</ecNumber>
    </recommendedName>
    <alternativeName>
        <fullName evidence="8">tRNA(Ile)-2-lysyl-cytidine synthase</fullName>
    </alternativeName>
    <alternativeName>
        <fullName evidence="8">tRNA(Ile)-lysidine synthetase</fullName>
    </alternativeName>
</protein>
<keyword evidence="6 8" id="KW-0067">ATP-binding</keyword>
<dbReference type="InterPro" id="IPR012795">
    <property type="entry name" value="tRNA_Ile_lys_synt_N"/>
</dbReference>
<feature type="binding site" evidence="8">
    <location>
        <begin position="26"/>
        <end position="31"/>
    </location>
    <ligand>
        <name>ATP</name>
        <dbReference type="ChEBI" id="CHEBI:30616"/>
    </ligand>
</feature>
<dbReference type="GO" id="GO:0032267">
    <property type="term" value="F:tRNA(Ile)-lysidine synthase activity"/>
    <property type="evidence" value="ECO:0007669"/>
    <property type="project" value="UniProtKB-EC"/>
</dbReference>
<gene>
    <name evidence="8" type="primary">tilS</name>
    <name evidence="10" type="ORF">SAMN04487893_11711</name>
</gene>
<comment type="catalytic activity">
    <reaction evidence="7 8">
        <text>cytidine(34) in tRNA(Ile2) + L-lysine + ATP = lysidine(34) in tRNA(Ile2) + AMP + diphosphate + H(+)</text>
        <dbReference type="Rhea" id="RHEA:43744"/>
        <dbReference type="Rhea" id="RHEA-COMP:10625"/>
        <dbReference type="Rhea" id="RHEA-COMP:10670"/>
        <dbReference type="ChEBI" id="CHEBI:15378"/>
        <dbReference type="ChEBI" id="CHEBI:30616"/>
        <dbReference type="ChEBI" id="CHEBI:32551"/>
        <dbReference type="ChEBI" id="CHEBI:33019"/>
        <dbReference type="ChEBI" id="CHEBI:82748"/>
        <dbReference type="ChEBI" id="CHEBI:83665"/>
        <dbReference type="ChEBI" id="CHEBI:456215"/>
        <dbReference type="EC" id="6.3.4.19"/>
    </reaction>
</comment>
<dbReference type="Pfam" id="PF01171">
    <property type="entry name" value="ATP_bind_3"/>
    <property type="match status" value="1"/>
</dbReference>
<dbReference type="OrthoDB" id="9807403at2"/>
<dbReference type="InterPro" id="IPR012094">
    <property type="entry name" value="tRNA_Ile_lys_synt"/>
</dbReference>
<evidence type="ECO:0000256" key="8">
    <source>
        <dbReference type="HAMAP-Rule" id="MF_01161"/>
    </source>
</evidence>
<dbReference type="AlphaFoldDB" id="A0A1I3U9Z3"/>
<dbReference type="SUPFAM" id="SSF56037">
    <property type="entry name" value="PheT/TilS domain"/>
    <property type="match status" value="1"/>
</dbReference>
<evidence type="ECO:0000256" key="2">
    <source>
        <dbReference type="ARBA" id="ARBA00022490"/>
    </source>
</evidence>
<dbReference type="NCBIfam" id="TIGR02433">
    <property type="entry name" value="lysidine_TilS_C"/>
    <property type="match status" value="1"/>
</dbReference>
<organism evidence="10 11">
    <name type="scientific">Myroides guanonis</name>
    <dbReference type="NCBI Taxonomy" id="1150112"/>
    <lineage>
        <taxon>Bacteria</taxon>
        <taxon>Pseudomonadati</taxon>
        <taxon>Bacteroidota</taxon>
        <taxon>Flavobacteriia</taxon>
        <taxon>Flavobacteriales</taxon>
        <taxon>Flavobacteriaceae</taxon>
        <taxon>Myroides</taxon>
    </lineage>
</organism>
<comment type="subcellular location">
    <subcellularLocation>
        <location evidence="1 8">Cytoplasm</location>
    </subcellularLocation>
</comment>
<proteinExistence type="inferred from homology"/>
<keyword evidence="4 8" id="KW-0819">tRNA processing</keyword>
<dbReference type="GO" id="GO:0006400">
    <property type="term" value="P:tRNA modification"/>
    <property type="evidence" value="ECO:0007669"/>
    <property type="project" value="UniProtKB-UniRule"/>
</dbReference>
<evidence type="ECO:0000256" key="4">
    <source>
        <dbReference type="ARBA" id="ARBA00022694"/>
    </source>
</evidence>
<keyword evidence="3 8" id="KW-0436">Ligase</keyword>
<dbReference type="STRING" id="1150112.SAMN04487893_11711"/>
<evidence type="ECO:0000313" key="11">
    <source>
        <dbReference type="Proteomes" id="UP000243887"/>
    </source>
</evidence>
<reference evidence="11" key="1">
    <citation type="submission" date="2016-10" db="EMBL/GenBank/DDBJ databases">
        <authorList>
            <person name="Varghese N."/>
            <person name="Submissions S."/>
        </authorList>
    </citation>
    <scope>NUCLEOTIDE SEQUENCE [LARGE SCALE GENOMIC DNA]</scope>
    <source>
        <strain evidence="11">DSM 26542</strain>
    </source>
</reference>
<evidence type="ECO:0000256" key="1">
    <source>
        <dbReference type="ARBA" id="ARBA00004496"/>
    </source>
</evidence>
<dbReference type="GO" id="GO:0005524">
    <property type="term" value="F:ATP binding"/>
    <property type="evidence" value="ECO:0007669"/>
    <property type="project" value="UniProtKB-UniRule"/>
</dbReference>
<dbReference type="InterPro" id="IPR012796">
    <property type="entry name" value="Lysidine-tRNA-synth_C"/>
</dbReference>
<evidence type="ECO:0000256" key="3">
    <source>
        <dbReference type="ARBA" id="ARBA00022598"/>
    </source>
</evidence>
<dbReference type="SUPFAM" id="SSF52402">
    <property type="entry name" value="Adenine nucleotide alpha hydrolases-like"/>
    <property type="match status" value="1"/>
</dbReference>
<keyword evidence="2 8" id="KW-0963">Cytoplasm</keyword>
<comment type="function">
    <text evidence="8">Ligates lysine onto the cytidine present at position 34 of the AUA codon-specific tRNA(Ile) that contains the anticodon CAU, in an ATP-dependent manner. Cytidine is converted to lysidine, thus changing the amino acid specificity of the tRNA from methionine to isoleucine.</text>
</comment>
<dbReference type="NCBIfam" id="TIGR02432">
    <property type="entry name" value="lysidine_TilS_N"/>
    <property type="match status" value="1"/>
</dbReference>
<dbReference type="SMART" id="SM00977">
    <property type="entry name" value="TilS_C"/>
    <property type="match status" value="1"/>
</dbReference>
<evidence type="ECO:0000313" key="10">
    <source>
        <dbReference type="EMBL" id="SFJ80388.1"/>
    </source>
</evidence>
<evidence type="ECO:0000256" key="6">
    <source>
        <dbReference type="ARBA" id="ARBA00022840"/>
    </source>
</evidence>
<dbReference type="GO" id="GO:0005737">
    <property type="term" value="C:cytoplasm"/>
    <property type="evidence" value="ECO:0007669"/>
    <property type="project" value="UniProtKB-SubCell"/>
</dbReference>
<dbReference type="PANTHER" id="PTHR43033">
    <property type="entry name" value="TRNA(ILE)-LYSIDINE SYNTHASE-RELATED"/>
    <property type="match status" value="1"/>
</dbReference>
<keyword evidence="5 8" id="KW-0547">Nucleotide-binding</keyword>
<dbReference type="EC" id="6.3.4.19" evidence="8"/>
<dbReference type="PANTHER" id="PTHR43033:SF1">
    <property type="entry name" value="TRNA(ILE)-LYSIDINE SYNTHASE-RELATED"/>
    <property type="match status" value="1"/>
</dbReference>
<comment type="domain">
    <text evidence="8">The N-terminal region contains the highly conserved SGGXDS motif, predicted to be a P-loop motif involved in ATP binding.</text>
</comment>
<dbReference type="HAMAP" id="MF_01161">
    <property type="entry name" value="tRNA_Ile_lys_synt"/>
    <property type="match status" value="1"/>
</dbReference>
<evidence type="ECO:0000259" key="9">
    <source>
        <dbReference type="SMART" id="SM00977"/>
    </source>
</evidence>
<comment type="similarity">
    <text evidence="8">Belongs to the tRNA(Ile)-lysidine synthase family.</text>
</comment>
<dbReference type="RefSeq" id="WP_090680891.1">
    <property type="nucleotide sequence ID" value="NZ_FORU01000017.1"/>
</dbReference>